<name>A0A0L6U9F6_9BASI</name>
<accession>A0A0L6U9F6</accession>
<dbReference type="Proteomes" id="UP000037035">
    <property type="component" value="Unassembled WGS sequence"/>
</dbReference>
<feature type="transmembrane region" description="Helical" evidence="1">
    <location>
        <begin position="153"/>
        <end position="181"/>
    </location>
</feature>
<dbReference type="VEuPathDB" id="FungiDB:VP01_83g7"/>
<keyword evidence="1" id="KW-0812">Transmembrane</keyword>
<evidence type="ECO:0000313" key="3">
    <source>
        <dbReference type="Proteomes" id="UP000037035"/>
    </source>
</evidence>
<keyword evidence="3" id="KW-1185">Reference proteome</keyword>
<sequence>MRKIQDRWRHSNHAVPSQAEVWLFFFPIITCLLKKLSEQAALRACPLYSSNHSAPHQCLLNLKLYCHNCSWSYCYSTRATKFFKESLAPQSALMHGSCEFLKKKQPLRVADVIGSLIKKKKERTLANQSQQQALNQKLLSRLLQASNSVCSPLSILIVFDVSLTISFFSRILFFVLLRLLHLKISSPALLSLSHLVDLSRGMFSSFFCSCYFSGLTLSFGFELLWSSLINKRCQNGQKEENTEGIASRGVEGPSGAKTWGFLSAQGVTKDKERQELLYAIIPAGAILAQKEQGDDMEGWKGFCDEKRKVITHLDDLIGLETAWRGGKGSISSLFWSIWDRLMSLPKCLGLPCHVVCHMLWIITSCDLFTLGGLLICGIYIYIICGTLVYICLNFFLRVLSHACGIFLLCCDISIGAWRSNSQALDQLPDIHYISLLFDLKDITLKNFHIFSMGPFNISSNF</sequence>
<dbReference type="EMBL" id="LAVV01013938">
    <property type="protein sequence ID" value="KNZ45189.1"/>
    <property type="molecule type" value="Genomic_DNA"/>
</dbReference>
<reference evidence="2 3" key="1">
    <citation type="submission" date="2015-08" db="EMBL/GenBank/DDBJ databases">
        <title>Next Generation Sequencing and Analysis of the Genome of Puccinia sorghi L Schw, the Causal Agent of Maize Common Rust.</title>
        <authorList>
            <person name="Rochi L."/>
            <person name="Burguener G."/>
            <person name="Darino M."/>
            <person name="Turjanski A."/>
            <person name="Kreff E."/>
            <person name="Dieguez M.J."/>
            <person name="Sacco F."/>
        </authorList>
    </citation>
    <scope>NUCLEOTIDE SEQUENCE [LARGE SCALE GENOMIC DNA]</scope>
    <source>
        <strain evidence="2 3">RO10H11247</strain>
    </source>
</reference>
<comment type="caution">
    <text evidence="2">The sequence shown here is derived from an EMBL/GenBank/DDBJ whole genome shotgun (WGS) entry which is preliminary data.</text>
</comment>
<gene>
    <name evidence="2" type="ORF">VP01_83g7</name>
</gene>
<keyword evidence="1" id="KW-0472">Membrane</keyword>
<feature type="transmembrane region" description="Helical" evidence="1">
    <location>
        <begin position="201"/>
        <end position="225"/>
    </location>
</feature>
<keyword evidence="1" id="KW-1133">Transmembrane helix</keyword>
<dbReference type="AlphaFoldDB" id="A0A0L6U9F6"/>
<protein>
    <submittedName>
        <fullName evidence="2">Uncharacterized protein</fullName>
    </submittedName>
</protein>
<feature type="transmembrane region" description="Helical" evidence="1">
    <location>
        <begin position="367"/>
        <end position="392"/>
    </location>
</feature>
<evidence type="ECO:0000256" key="1">
    <source>
        <dbReference type="SAM" id="Phobius"/>
    </source>
</evidence>
<evidence type="ECO:0000313" key="2">
    <source>
        <dbReference type="EMBL" id="KNZ45189.1"/>
    </source>
</evidence>
<organism evidence="2 3">
    <name type="scientific">Puccinia sorghi</name>
    <dbReference type="NCBI Taxonomy" id="27349"/>
    <lineage>
        <taxon>Eukaryota</taxon>
        <taxon>Fungi</taxon>
        <taxon>Dikarya</taxon>
        <taxon>Basidiomycota</taxon>
        <taxon>Pucciniomycotina</taxon>
        <taxon>Pucciniomycetes</taxon>
        <taxon>Pucciniales</taxon>
        <taxon>Pucciniaceae</taxon>
        <taxon>Puccinia</taxon>
    </lineage>
</organism>
<proteinExistence type="predicted"/>